<dbReference type="SMART" id="SM00052">
    <property type="entry name" value="EAL"/>
    <property type="match status" value="1"/>
</dbReference>
<protein>
    <submittedName>
        <fullName evidence="2">Intracellular signaling protein</fullName>
    </submittedName>
</protein>
<dbReference type="InterPro" id="IPR035919">
    <property type="entry name" value="EAL_sf"/>
</dbReference>
<dbReference type="SUPFAM" id="SSF109604">
    <property type="entry name" value="HD-domain/PDEase-like"/>
    <property type="match status" value="1"/>
</dbReference>
<evidence type="ECO:0000259" key="1">
    <source>
        <dbReference type="PROSITE" id="PS51833"/>
    </source>
</evidence>
<dbReference type="PIRSF" id="PIRSF003180">
    <property type="entry name" value="DiGMPpdiest_YuxH"/>
    <property type="match status" value="1"/>
</dbReference>
<organism evidence="2 3">
    <name type="scientific">Tamilnaduibacter salinus</name>
    <dbReference type="NCBI Taxonomy" id="1484056"/>
    <lineage>
        <taxon>Bacteria</taxon>
        <taxon>Pseudomonadati</taxon>
        <taxon>Pseudomonadota</taxon>
        <taxon>Gammaproteobacteria</taxon>
        <taxon>Pseudomonadales</taxon>
        <taxon>Marinobacteraceae</taxon>
        <taxon>Tamilnaduibacter</taxon>
    </lineage>
</organism>
<sequence length="400" mass="44318">MDTTETVLLAAQPIYDRDNALSAVELLYRRNDQLTAADVGDSQATSELLFNLCTGITEQTDHYHSPAFINVSGDFLLSQQFLPIDPDRVVIELVERIKPSANVVESVRQWRRKGFRFALDDFEFEDTWEALVDLADIVKVDVLGGDPAAIARQRERFDRPHLQWLAERVEDMTTHDEYHSAGFDLFQGYFYARPTSITGERLNATGVQAAHLLGLMFSEDPDVEAIIEAISTDPGLAVSLLRVVNSPLYRANSELTSIRDVVLRLGLDNLRRWVMLISVVGAASPGASRMILTRAQMCSLLAARSRSGASPDQALLAGLLSGAESLFGVDQSTFIGALQLDSPLRDALLSRTGPIGRILHIAINTEYRLASRVQLEQLDPRLLKLYKNAADQVQALLNEL</sequence>
<evidence type="ECO:0000313" key="2">
    <source>
        <dbReference type="EMBL" id="PAV27451.1"/>
    </source>
</evidence>
<dbReference type="Pfam" id="PF00563">
    <property type="entry name" value="EAL"/>
    <property type="match status" value="1"/>
</dbReference>
<feature type="domain" description="HDOD" evidence="1">
    <location>
        <begin position="202"/>
        <end position="389"/>
    </location>
</feature>
<dbReference type="RefSeq" id="WP_095609533.1">
    <property type="nucleotide sequence ID" value="NZ_NMPM01000004.1"/>
</dbReference>
<dbReference type="Proteomes" id="UP000218332">
    <property type="component" value="Unassembled WGS sequence"/>
</dbReference>
<dbReference type="InterPro" id="IPR014408">
    <property type="entry name" value="dGMP_Pdiesterase_EAL/HD-GYP"/>
</dbReference>
<dbReference type="SUPFAM" id="SSF141868">
    <property type="entry name" value="EAL domain-like"/>
    <property type="match status" value="1"/>
</dbReference>
<dbReference type="InterPro" id="IPR052340">
    <property type="entry name" value="RNase_Y/CdgJ"/>
</dbReference>
<dbReference type="PANTHER" id="PTHR33525">
    <property type="match status" value="1"/>
</dbReference>
<reference evidence="2 3" key="1">
    <citation type="submission" date="2017-07" db="EMBL/GenBank/DDBJ databases">
        <title>Tamlnaduibacter salinus (Mi-7) genome sequencing.</title>
        <authorList>
            <person name="Verma A."/>
            <person name="Krishnamurthi S."/>
        </authorList>
    </citation>
    <scope>NUCLEOTIDE SEQUENCE [LARGE SCALE GENOMIC DNA]</scope>
    <source>
        <strain evidence="2 3">Mi-7</strain>
    </source>
</reference>
<dbReference type="EMBL" id="NMPM01000004">
    <property type="protein sequence ID" value="PAV27451.1"/>
    <property type="molecule type" value="Genomic_DNA"/>
</dbReference>
<dbReference type="InterPro" id="IPR013976">
    <property type="entry name" value="HDOD"/>
</dbReference>
<keyword evidence="3" id="KW-1185">Reference proteome</keyword>
<proteinExistence type="predicted"/>
<dbReference type="AlphaFoldDB" id="A0A2A2I615"/>
<dbReference type="Gene3D" id="1.10.3210.10">
    <property type="entry name" value="Hypothetical protein af1432"/>
    <property type="match status" value="1"/>
</dbReference>
<dbReference type="PANTHER" id="PTHR33525:SF4">
    <property type="entry name" value="CYCLIC DI-GMP PHOSPHODIESTERASE CDGJ"/>
    <property type="match status" value="1"/>
</dbReference>
<dbReference type="PROSITE" id="PS51833">
    <property type="entry name" value="HDOD"/>
    <property type="match status" value="1"/>
</dbReference>
<dbReference type="Gene3D" id="3.20.20.450">
    <property type="entry name" value="EAL domain"/>
    <property type="match status" value="1"/>
</dbReference>
<gene>
    <name evidence="2" type="ORF">CF392_00625</name>
</gene>
<dbReference type="InterPro" id="IPR001633">
    <property type="entry name" value="EAL_dom"/>
</dbReference>
<dbReference type="Pfam" id="PF08668">
    <property type="entry name" value="HDOD"/>
    <property type="match status" value="1"/>
</dbReference>
<name>A0A2A2I615_9GAMM</name>
<comment type="caution">
    <text evidence="2">The sequence shown here is derived from an EMBL/GenBank/DDBJ whole genome shotgun (WGS) entry which is preliminary data.</text>
</comment>
<accession>A0A2A2I615</accession>
<evidence type="ECO:0000313" key="3">
    <source>
        <dbReference type="Proteomes" id="UP000218332"/>
    </source>
</evidence>